<keyword evidence="3" id="KW-0349">Heme</keyword>
<keyword evidence="6" id="KW-0274">FAD</keyword>
<dbReference type="Gene3D" id="1.10.540.10">
    <property type="entry name" value="Acyl-CoA dehydrogenase/oxidase, N-terminal domain"/>
    <property type="match status" value="1"/>
</dbReference>
<dbReference type="InterPro" id="IPR037069">
    <property type="entry name" value="AcylCoA_DH/ox_N_sf"/>
</dbReference>
<name>A0A2X0M3C4_9BASI</name>
<keyword evidence="12" id="KW-1185">Reference proteome</keyword>
<dbReference type="Pfam" id="PF00441">
    <property type="entry name" value="Acyl-CoA_dh_1"/>
    <property type="match status" value="1"/>
</dbReference>
<dbReference type="PROSITE" id="PS00072">
    <property type="entry name" value="ACYL_COA_DH_1"/>
    <property type="match status" value="1"/>
</dbReference>
<evidence type="ECO:0000256" key="8">
    <source>
        <dbReference type="ARBA" id="ARBA00023004"/>
    </source>
</evidence>
<dbReference type="EMBL" id="FQNC01000043">
    <property type="protein sequence ID" value="SGY46529.1"/>
    <property type="molecule type" value="Genomic_DNA"/>
</dbReference>
<keyword evidence="4" id="KW-0285">Flavoprotein</keyword>
<dbReference type="InterPro" id="IPR001199">
    <property type="entry name" value="Cyt_B5-like_heme/steroid-bd"/>
</dbReference>
<dbReference type="InterPro" id="IPR009075">
    <property type="entry name" value="AcylCo_DH/oxidase_C"/>
</dbReference>
<dbReference type="PANTHER" id="PTHR48083">
    <property type="entry name" value="MEDIUM-CHAIN SPECIFIC ACYL-COA DEHYDROGENASE, MITOCHONDRIAL-RELATED"/>
    <property type="match status" value="1"/>
</dbReference>
<dbReference type="InterPro" id="IPR036250">
    <property type="entry name" value="AcylCo_DH-like_C"/>
</dbReference>
<evidence type="ECO:0000313" key="12">
    <source>
        <dbReference type="Proteomes" id="UP000249464"/>
    </source>
</evidence>
<gene>
    <name evidence="11" type="primary">BQ5605_C001g00443</name>
    <name evidence="11" type="ORF">BQ5605_C001G00443</name>
</gene>
<dbReference type="InterPro" id="IPR046373">
    <property type="entry name" value="Acyl-CoA_Oxase/DH_mid-dom_sf"/>
</dbReference>
<evidence type="ECO:0000259" key="10">
    <source>
        <dbReference type="PROSITE" id="PS50255"/>
    </source>
</evidence>
<dbReference type="InterPro" id="IPR006089">
    <property type="entry name" value="Acyl-CoA_DH_CS"/>
</dbReference>
<dbReference type="PROSITE" id="PS50255">
    <property type="entry name" value="CYTOCHROME_B5_2"/>
    <property type="match status" value="1"/>
</dbReference>
<dbReference type="InterPro" id="IPR006091">
    <property type="entry name" value="Acyl-CoA_Oxase/DH_mid-dom"/>
</dbReference>
<dbReference type="GO" id="GO:0020037">
    <property type="term" value="F:heme binding"/>
    <property type="evidence" value="ECO:0007669"/>
    <property type="project" value="InterPro"/>
</dbReference>
<evidence type="ECO:0000256" key="5">
    <source>
        <dbReference type="ARBA" id="ARBA00022723"/>
    </source>
</evidence>
<feature type="coiled-coil region" evidence="9">
    <location>
        <begin position="141"/>
        <end position="168"/>
    </location>
</feature>
<dbReference type="InterPro" id="IPR050741">
    <property type="entry name" value="Acyl-CoA_dehydrogenase"/>
</dbReference>
<dbReference type="GO" id="GO:0033539">
    <property type="term" value="P:fatty acid beta-oxidation using acyl-CoA dehydrogenase"/>
    <property type="evidence" value="ECO:0007669"/>
    <property type="project" value="TreeGrafter"/>
</dbReference>
<dbReference type="SUPFAM" id="SSF56645">
    <property type="entry name" value="Acyl-CoA dehydrogenase NM domain-like"/>
    <property type="match status" value="1"/>
</dbReference>
<dbReference type="Pfam" id="PF02770">
    <property type="entry name" value="Acyl-CoA_dh_M"/>
    <property type="match status" value="1"/>
</dbReference>
<dbReference type="GO" id="GO:0050660">
    <property type="term" value="F:flavin adenine dinucleotide binding"/>
    <property type="evidence" value="ECO:0007669"/>
    <property type="project" value="InterPro"/>
</dbReference>
<reference evidence="11 12" key="1">
    <citation type="submission" date="2016-11" db="EMBL/GenBank/DDBJ databases">
        <authorList>
            <person name="Jaros S."/>
            <person name="Januszkiewicz K."/>
            <person name="Wedrychowicz H."/>
        </authorList>
    </citation>
    <scope>NUCLEOTIDE SEQUENCE [LARGE SCALE GENOMIC DNA]</scope>
</reference>
<evidence type="ECO:0000256" key="7">
    <source>
        <dbReference type="ARBA" id="ARBA00023002"/>
    </source>
</evidence>
<evidence type="ECO:0000256" key="2">
    <source>
        <dbReference type="ARBA" id="ARBA00009347"/>
    </source>
</evidence>
<comment type="similarity">
    <text evidence="2">Belongs to the acyl-CoA dehydrogenase family.</text>
</comment>
<dbReference type="SUPFAM" id="SSF47203">
    <property type="entry name" value="Acyl-CoA dehydrogenase C-terminal domain-like"/>
    <property type="match status" value="1"/>
</dbReference>
<dbReference type="InterPro" id="IPR013786">
    <property type="entry name" value="AcylCoA_DH/ox_N"/>
</dbReference>
<keyword evidence="5" id="KW-0479">Metal-binding</keyword>
<feature type="domain" description="Cytochrome b5 heme-binding" evidence="10">
    <location>
        <begin position="22"/>
        <end position="103"/>
    </location>
</feature>
<accession>A0A2X0M3C4</accession>
<evidence type="ECO:0000256" key="4">
    <source>
        <dbReference type="ARBA" id="ARBA00022630"/>
    </source>
</evidence>
<dbReference type="SUPFAM" id="SSF55856">
    <property type="entry name" value="Cytochrome b5-like heme/steroid binding domain"/>
    <property type="match status" value="1"/>
</dbReference>
<dbReference type="Pfam" id="PF02771">
    <property type="entry name" value="Acyl-CoA_dh_N"/>
    <property type="match status" value="1"/>
</dbReference>
<dbReference type="SMART" id="SM01117">
    <property type="entry name" value="Cyt-b5"/>
    <property type="match status" value="1"/>
</dbReference>
<keyword evidence="9" id="KW-0175">Coiled coil</keyword>
<evidence type="ECO:0000256" key="1">
    <source>
        <dbReference type="ARBA" id="ARBA00001974"/>
    </source>
</evidence>
<dbReference type="GO" id="GO:0003995">
    <property type="term" value="F:acyl-CoA dehydrogenase activity"/>
    <property type="evidence" value="ECO:0007669"/>
    <property type="project" value="InterPro"/>
</dbReference>
<protein>
    <submittedName>
        <fullName evidence="11">BQ5605_C001g00443 protein</fullName>
    </submittedName>
</protein>
<keyword evidence="7" id="KW-0560">Oxidoreductase</keyword>
<dbReference type="STRING" id="796604.A0A2X0M3C4"/>
<evidence type="ECO:0000313" key="11">
    <source>
        <dbReference type="EMBL" id="SGY46529.1"/>
    </source>
</evidence>
<dbReference type="InterPro" id="IPR009100">
    <property type="entry name" value="AcylCoA_DH/oxidase_NM_dom_sf"/>
</dbReference>
<evidence type="ECO:0000256" key="9">
    <source>
        <dbReference type="SAM" id="Coils"/>
    </source>
</evidence>
<dbReference type="InterPro" id="IPR018506">
    <property type="entry name" value="Cyt_B5_heme-BS"/>
</dbReference>
<keyword evidence="8" id="KW-0408">Iron</keyword>
<sequence length="562" mass="61851">MSLPQSKTQYLTVPATAKSKSLKTYTKEEVAQHSKDGDLWCIIDSAVYFVDLHPGGTAVLLDELVAGKVNQTPPPQDATDAFFGMHRSEVLVKYGRFIIGTIEGAKPRYILPTPGVLSPVPYAEPTWLTEGFKSPYYNDGHRALQKYMREFNDEYVRAEAQAHEKSNERPTVELIQKMGAEGVYINHMRLGPGKLLHGLALPGGVKGEDFDYFHEQIVTQELVRTGARGYADGLQGGMVIGLPPVMNYGSPALKKEIIPEVLAGRKFISLAISEAFAGSDVAGLRCMAKKSADGKHYIVNGTKKWITNGNFSDYFSTGVNTGNGLSMLLIRRGEGVDTKLIKTSYSTAAGTAYITFDNVKVPVENLMGKEGKGIYVILTNFNHERWVMCCGSVAGSRLIVEECFKWAHQRKVFGKPLIEQAVIREKFAHMFAKIESLQAYLENITYQMNHLTYAQQGDLLGGPIGALKMWCTKMAGEISSEAVQIFGGRGITQGGMGGMIGEWTFSIRPGGLRGYFLLRLAHLSPEQFQRTQKFDAILGGAEEILGDLAVRQASRKMPRAVL</sequence>
<dbReference type="Gene3D" id="1.20.140.10">
    <property type="entry name" value="Butyryl-CoA Dehydrogenase, subunit A, domain 3"/>
    <property type="match status" value="1"/>
</dbReference>
<dbReference type="GO" id="GO:0005737">
    <property type="term" value="C:cytoplasm"/>
    <property type="evidence" value="ECO:0007669"/>
    <property type="project" value="TreeGrafter"/>
</dbReference>
<organism evidence="11 12">
    <name type="scientific">Microbotryum silenes-dioicae</name>
    <dbReference type="NCBI Taxonomy" id="796604"/>
    <lineage>
        <taxon>Eukaryota</taxon>
        <taxon>Fungi</taxon>
        <taxon>Dikarya</taxon>
        <taxon>Basidiomycota</taxon>
        <taxon>Pucciniomycotina</taxon>
        <taxon>Microbotryomycetes</taxon>
        <taxon>Microbotryales</taxon>
        <taxon>Microbotryaceae</taxon>
        <taxon>Microbotryum</taxon>
    </lineage>
</organism>
<dbReference type="Gene3D" id="3.10.120.10">
    <property type="entry name" value="Cytochrome b5-like heme/steroid binding domain"/>
    <property type="match status" value="1"/>
</dbReference>
<proteinExistence type="inferred from homology"/>
<dbReference type="AlphaFoldDB" id="A0A2X0M3C4"/>
<dbReference type="PANTHER" id="PTHR48083:SF28">
    <property type="entry name" value="ACYL-COA DEHYDROGENASE FAMILY PROTEIN (AFU_ORTHOLOGUE AFUA_6G10880)-RELATED"/>
    <property type="match status" value="1"/>
</dbReference>
<dbReference type="Gene3D" id="2.40.110.10">
    <property type="entry name" value="Butyryl-CoA Dehydrogenase, subunit A, domain 2"/>
    <property type="match status" value="1"/>
</dbReference>
<comment type="cofactor">
    <cofactor evidence="1">
        <name>FAD</name>
        <dbReference type="ChEBI" id="CHEBI:57692"/>
    </cofactor>
</comment>
<dbReference type="Pfam" id="PF00173">
    <property type="entry name" value="Cyt-b5"/>
    <property type="match status" value="1"/>
</dbReference>
<evidence type="ECO:0000256" key="6">
    <source>
        <dbReference type="ARBA" id="ARBA00022827"/>
    </source>
</evidence>
<evidence type="ECO:0000256" key="3">
    <source>
        <dbReference type="ARBA" id="ARBA00022617"/>
    </source>
</evidence>
<dbReference type="Proteomes" id="UP000249464">
    <property type="component" value="Unassembled WGS sequence"/>
</dbReference>
<dbReference type="InterPro" id="IPR036400">
    <property type="entry name" value="Cyt_B5-like_heme/steroid_sf"/>
</dbReference>
<dbReference type="PROSITE" id="PS00191">
    <property type="entry name" value="CYTOCHROME_B5_1"/>
    <property type="match status" value="1"/>
</dbReference>
<dbReference type="GO" id="GO:0046872">
    <property type="term" value="F:metal ion binding"/>
    <property type="evidence" value="ECO:0007669"/>
    <property type="project" value="UniProtKB-KW"/>
</dbReference>